<dbReference type="WBParaSite" id="ASIM_0000464301-mRNA-1">
    <property type="protein sequence ID" value="ASIM_0000464301-mRNA-1"/>
    <property type="gene ID" value="ASIM_0000464301"/>
</dbReference>
<reference evidence="4" key="1">
    <citation type="submission" date="2017-02" db="UniProtKB">
        <authorList>
            <consortium name="WormBaseParasite"/>
        </authorList>
    </citation>
    <scope>IDENTIFICATION</scope>
</reference>
<dbReference type="AlphaFoldDB" id="A0A0M3JAM2"/>
<keyword evidence="3" id="KW-1185">Reference proteome</keyword>
<reference evidence="2 3" key="2">
    <citation type="submission" date="2018-11" db="EMBL/GenBank/DDBJ databases">
        <authorList>
            <consortium name="Pathogen Informatics"/>
        </authorList>
    </citation>
    <scope>NUCLEOTIDE SEQUENCE [LARGE SCALE GENOMIC DNA]</scope>
</reference>
<protein>
    <submittedName>
        <fullName evidence="2 4">Uncharacterized protein</fullName>
    </submittedName>
</protein>
<dbReference type="EMBL" id="UYRR01007758">
    <property type="protein sequence ID" value="VDK23872.1"/>
    <property type="molecule type" value="Genomic_DNA"/>
</dbReference>
<gene>
    <name evidence="2" type="ORF">ASIM_LOCUS4453</name>
</gene>
<organism evidence="4">
    <name type="scientific">Anisakis simplex</name>
    <name type="common">Herring worm</name>
    <dbReference type="NCBI Taxonomy" id="6269"/>
    <lineage>
        <taxon>Eukaryota</taxon>
        <taxon>Metazoa</taxon>
        <taxon>Ecdysozoa</taxon>
        <taxon>Nematoda</taxon>
        <taxon>Chromadorea</taxon>
        <taxon>Rhabditida</taxon>
        <taxon>Spirurina</taxon>
        <taxon>Ascaridomorpha</taxon>
        <taxon>Ascaridoidea</taxon>
        <taxon>Anisakidae</taxon>
        <taxon>Anisakis</taxon>
        <taxon>Anisakis simplex complex</taxon>
    </lineage>
</organism>
<evidence type="ECO:0000313" key="2">
    <source>
        <dbReference type="EMBL" id="VDK23872.1"/>
    </source>
</evidence>
<proteinExistence type="predicted"/>
<feature type="region of interest" description="Disordered" evidence="1">
    <location>
        <begin position="1"/>
        <end position="34"/>
    </location>
</feature>
<sequence>MRRPFVTSHRRWPPDRTGPDWTGADRTLEDPQGL</sequence>
<accession>A0A0M3JAM2</accession>
<evidence type="ECO:0000256" key="1">
    <source>
        <dbReference type="SAM" id="MobiDB-lite"/>
    </source>
</evidence>
<feature type="compositionally biased region" description="Basic residues" evidence="1">
    <location>
        <begin position="1"/>
        <end position="11"/>
    </location>
</feature>
<evidence type="ECO:0000313" key="4">
    <source>
        <dbReference type="WBParaSite" id="ASIM_0000464301-mRNA-1"/>
    </source>
</evidence>
<dbReference type="Proteomes" id="UP000267096">
    <property type="component" value="Unassembled WGS sequence"/>
</dbReference>
<name>A0A0M3JAM2_ANISI</name>
<evidence type="ECO:0000313" key="3">
    <source>
        <dbReference type="Proteomes" id="UP000267096"/>
    </source>
</evidence>